<sequence length="64" mass="7578">MINVLLGVGYGYYSTYHLLFYTDVDTLYKMIVHFGAMRGMIFALYMIKIQYILGLEFDLNFNYV</sequence>
<keyword evidence="1" id="KW-0472">Membrane</keyword>
<dbReference type="EMBL" id="BRVP01000026">
    <property type="protein sequence ID" value="GLB53854.1"/>
    <property type="molecule type" value="Genomic_DNA"/>
</dbReference>
<comment type="caution">
    <text evidence="2">The sequence shown here is derived from an EMBL/GenBank/DDBJ whole genome shotgun (WGS) entry which is preliminary data.</text>
</comment>
<keyword evidence="1" id="KW-0812">Transmembrane</keyword>
<evidence type="ECO:0000313" key="2">
    <source>
        <dbReference type="EMBL" id="GLB53854.1"/>
    </source>
</evidence>
<keyword evidence="1" id="KW-1133">Transmembrane helix</keyword>
<protein>
    <submittedName>
        <fullName evidence="2">Uncharacterized protein</fullName>
    </submittedName>
</protein>
<organism evidence="2 3">
    <name type="scientific">Neptunitalea chrysea</name>
    <dbReference type="NCBI Taxonomy" id="1647581"/>
    <lineage>
        <taxon>Bacteria</taxon>
        <taxon>Pseudomonadati</taxon>
        <taxon>Bacteroidota</taxon>
        <taxon>Flavobacteriia</taxon>
        <taxon>Flavobacteriales</taxon>
        <taxon>Flavobacteriaceae</taxon>
        <taxon>Neptunitalea</taxon>
    </lineage>
</organism>
<name>A0A9W6EVI2_9FLAO</name>
<evidence type="ECO:0000313" key="3">
    <source>
        <dbReference type="Proteomes" id="UP001143545"/>
    </source>
</evidence>
<keyword evidence="3" id="KW-1185">Reference proteome</keyword>
<accession>A0A9W6EVI2</accession>
<proteinExistence type="predicted"/>
<evidence type="ECO:0000256" key="1">
    <source>
        <dbReference type="SAM" id="Phobius"/>
    </source>
</evidence>
<feature type="transmembrane region" description="Helical" evidence="1">
    <location>
        <begin position="27"/>
        <end position="47"/>
    </location>
</feature>
<dbReference type="Proteomes" id="UP001143545">
    <property type="component" value="Unassembled WGS sequence"/>
</dbReference>
<reference evidence="2" key="1">
    <citation type="submission" date="2022-07" db="EMBL/GenBank/DDBJ databases">
        <title>Taxonomy of Novel Oxalotrophic and Methylotrophic Bacteria.</title>
        <authorList>
            <person name="Sahin N."/>
            <person name="Tani A."/>
        </authorList>
    </citation>
    <scope>NUCLEOTIDE SEQUENCE</scope>
    <source>
        <strain evidence="2">AM327</strain>
    </source>
</reference>
<gene>
    <name evidence="2" type="ORF">NBRC110019_28950</name>
</gene>
<dbReference type="AlphaFoldDB" id="A0A9W6EVI2"/>